<evidence type="ECO:0000313" key="6">
    <source>
        <dbReference type="Proteomes" id="UP000214365"/>
    </source>
</evidence>
<dbReference type="InterPro" id="IPR002110">
    <property type="entry name" value="Ankyrin_rpt"/>
</dbReference>
<dbReference type="PROSITE" id="PS50297">
    <property type="entry name" value="ANK_REP_REGION"/>
    <property type="match status" value="1"/>
</dbReference>
<protein>
    <submittedName>
        <fullName evidence="5">Uncharacterized protein</fullName>
    </submittedName>
</protein>
<evidence type="ECO:0000256" key="1">
    <source>
        <dbReference type="ARBA" id="ARBA00004123"/>
    </source>
</evidence>
<keyword evidence="2" id="KW-0539">Nucleus</keyword>
<sequence>MTRKDGSDEYIFLNYSVVDFENEQLPPTLDCNVDQVEEPNSPIEDENITQLSLASEQRHFDTDTSLQLFSGISDSIYQGTHSHLLNYYITELCPKCSLSTTYNPYLQILLPIAVEFAPLRNALLAAAANQLRLQHDDRFKTHAFNLKSAAMNGLRHQLSLEGMDWKSLATTLMLCFFDISDGCAPSWITHLNIGLHMLEELKVTTLSEADLKAFCQIYFVAHEVMGRTAWDAETTTGDYRWACGNSAEIDALMGCSRELLSIISQISSLAAQFRSNGDQDFASHLAIRRVLVQRLRQLDQYSPAGTQNSAHLLQVAEAKRLAAMLYLEERIPVPEQSSTINIRSMGRKRLIDSIIDILRVLPATSAASLWPLFVLGNSQLENEGHRHFVLGRLAQLERSRKLGNIYHARRLVERKIIARTLSPIEPQRLWHLPRGVLRNENERWGSTTGYSLDYVKFVGFNNVERCQILLGQFCDRTLTDQEFMASVHTPRITVEAGADIDARDCWGRTSLRIAVGFTSTSLDFIEILLEKGADVNARDIYDQTPLLKSIRGDPCTTQLLLKHKPSTEVRDIYDNTPLSELHPRCRAREGPINILDLTPWYGGIEIMEALKGSEQHLCLSPQLIDDFMQHREFRQTNGLSAGEEDYKAFVHLLSTTKYSCEEGRYSYDEKGDDGEEGDVFADAKE</sequence>
<dbReference type="InterPro" id="IPR021858">
    <property type="entry name" value="Fun_TF"/>
</dbReference>
<dbReference type="GO" id="GO:0045944">
    <property type="term" value="P:positive regulation of transcription by RNA polymerase II"/>
    <property type="evidence" value="ECO:0007669"/>
    <property type="project" value="TreeGrafter"/>
</dbReference>
<dbReference type="Pfam" id="PF11951">
    <property type="entry name" value="Fungal_trans_2"/>
    <property type="match status" value="1"/>
</dbReference>
<dbReference type="GO" id="GO:0005634">
    <property type="term" value="C:nucleus"/>
    <property type="evidence" value="ECO:0007669"/>
    <property type="project" value="UniProtKB-SubCell"/>
</dbReference>
<evidence type="ECO:0000256" key="2">
    <source>
        <dbReference type="ARBA" id="ARBA00023242"/>
    </source>
</evidence>
<comment type="caution">
    <text evidence="5">The sequence shown here is derived from an EMBL/GenBank/DDBJ whole genome shotgun (WGS) entry which is preliminary data.</text>
</comment>
<dbReference type="PANTHER" id="PTHR37534:SF49">
    <property type="entry name" value="LYSINE BIOSYNTHESIS REGULATORY PROTEIN LYS14"/>
    <property type="match status" value="1"/>
</dbReference>
<dbReference type="EMBL" id="LFMY01000012">
    <property type="protein sequence ID" value="OKL57402.1"/>
    <property type="molecule type" value="Genomic_DNA"/>
</dbReference>
<dbReference type="Gene3D" id="1.25.40.20">
    <property type="entry name" value="Ankyrin repeat-containing domain"/>
    <property type="match status" value="1"/>
</dbReference>
<gene>
    <name evidence="5" type="ORF">UA08_07322</name>
</gene>
<evidence type="ECO:0000313" key="5">
    <source>
        <dbReference type="EMBL" id="OKL57402.1"/>
    </source>
</evidence>
<dbReference type="GO" id="GO:0000976">
    <property type="term" value="F:transcription cis-regulatory region binding"/>
    <property type="evidence" value="ECO:0007669"/>
    <property type="project" value="TreeGrafter"/>
</dbReference>
<dbReference type="Proteomes" id="UP000214365">
    <property type="component" value="Unassembled WGS sequence"/>
</dbReference>
<dbReference type="InterPro" id="IPR036770">
    <property type="entry name" value="Ankyrin_rpt-contain_sf"/>
</dbReference>
<evidence type="ECO:0000256" key="4">
    <source>
        <dbReference type="SAM" id="MobiDB-lite"/>
    </source>
</evidence>
<dbReference type="SUPFAM" id="SSF48403">
    <property type="entry name" value="Ankyrin repeat"/>
    <property type="match status" value="1"/>
</dbReference>
<dbReference type="GO" id="GO:0003700">
    <property type="term" value="F:DNA-binding transcription factor activity"/>
    <property type="evidence" value="ECO:0007669"/>
    <property type="project" value="TreeGrafter"/>
</dbReference>
<keyword evidence="6" id="KW-1185">Reference proteome</keyword>
<dbReference type="GeneID" id="31007078"/>
<evidence type="ECO:0000256" key="3">
    <source>
        <dbReference type="PROSITE-ProRule" id="PRU00023"/>
    </source>
</evidence>
<comment type="subcellular location">
    <subcellularLocation>
        <location evidence="1">Nucleus</location>
    </subcellularLocation>
</comment>
<dbReference type="OrthoDB" id="6730379at2759"/>
<dbReference type="STRING" id="1441469.A0A225A9H4"/>
<proteinExistence type="predicted"/>
<dbReference type="PROSITE" id="PS50088">
    <property type="entry name" value="ANK_REPEAT"/>
    <property type="match status" value="1"/>
</dbReference>
<feature type="compositionally biased region" description="Acidic residues" evidence="4">
    <location>
        <begin position="670"/>
        <end position="679"/>
    </location>
</feature>
<reference evidence="5 6" key="1">
    <citation type="submission" date="2015-06" db="EMBL/GenBank/DDBJ databases">
        <title>Talaromyces atroroseus IBT 11181 draft genome.</title>
        <authorList>
            <person name="Rasmussen K.B."/>
            <person name="Rasmussen S."/>
            <person name="Petersen B."/>
            <person name="Sicheritz-Ponten T."/>
            <person name="Mortensen U.H."/>
            <person name="Thrane U."/>
        </authorList>
    </citation>
    <scope>NUCLEOTIDE SEQUENCE [LARGE SCALE GENOMIC DNA]</scope>
    <source>
        <strain evidence="5 6">IBT 11181</strain>
    </source>
</reference>
<feature type="repeat" description="ANK" evidence="3">
    <location>
        <begin position="506"/>
        <end position="540"/>
    </location>
</feature>
<dbReference type="RefSeq" id="XP_020117523.1">
    <property type="nucleotide sequence ID" value="XM_020262699.1"/>
</dbReference>
<organism evidence="5 6">
    <name type="scientific">Talaromyces atroroseus</name>
    <dbReference type="NCBI Taxonomy" id="1441469"/>
    <lineage>
        <taxon>Eukaryota</taxon>
        <taxon>Fungi</taxon>
        <taxon>Dikarya</taxon>
        <taxon>Ascomycota</taxon>
        <taxon>Pezizomycotina</taxon>
        <taxon>Eurotiomycetes</taxon>
        <taxon>Eurotiomycetidae</taxon>
        <taxon>Eurotiales</taxon>
        <taxon>Trichocomaceae</taxon>
        <taxon>Talaromyces</taxon>
        <taxon>Talaromyces sect. Trachyspermi</taxon>
    </lineage>
</organism>
<keyword evidence="3" id="KW-0040">ANK repeat</keyword>
<feature type="region of interest" description="Disordered" evidence="4">
    <location>
        <begin position="664"/>
        <end position="685"/>
    </location>
</feature>
<accession>A0A225A9H4</accession>
<dbReference type="AlphaFoldDB" id="A0A225A9H4"/>
<dbReference type="PANTHER" id="PTHR37534">
    <property type="entry name" value="TRANSCRIPTIONAL ACTIVATOR PROTEIN UGA3"/>
    <property type="match status" value="1"/>
</dbReference>
<name>A0A225A9H4_TALAT</name>
<dbReference type="Pfam" id="PF00023">
    <property type="entry name" value="Ank"/>
    <property type="match status" value="1"/>
</dbReference>